<keyword evidence="2" id="KW-1185">Reference proteome</keyword>
<dbReference type="RefSeq" id="WP_175226547.1">
    <property type="nucleotide sequence ID" value="NZ_CADIKH010000009.1"/>
</dbReference>
<dbReference type="AlphaFoldDB" id="A0A6J5DL31"/>
<accession>A0A6J5DL31</accession>
<sequence length="63" mass="7016">MTNEERSALVAEKVGKLRKELEELGVASSFFYRTPWAAKAPVAYLLIGETTGDIDEARTDTRL</sequence>
<gene>
    <name evidence="1" type="ORF">LMG29542_02264</name>
</gene>
<protein>
    <submittedName>
        <fullName evidence="1">Uncharacterized protein</fullName>
    </submittedName>
</protein>
<proteinExistence type="predicted"/>
<dbReference type="EMBL" id="CADIKH010000009">
    <property type="protein sequence ID" value="CAB3754147.1"/>
    <property type="molecule type" value="Genomic_DNA"/>
</dbReference>
<dbReference type="Proteomes" id="UP000494363">
    <property type="component" value="Unassembled WGS sequence"/>
</dbReference>
<organism evidence="1 2">
    <name type="scientific">Paraburkholderia humisilvae</name>
    <dbReference type="NCBI Taxonomy" id="627669"/>
    <lineage>
        <taxon>Bacteria</taxon>
        <taxon>Pseudomonadati</taxon>
        <taxon>Pseudomonadota</taxon>
        <taxon>Betaproteobacteria</taxon>
        <taxon>Burkholderiales</taxon>
        <taxon>Burkholderiaceae</taxon>
        <taxon>Paraburkholderia</taxon>
    </lineage>
</organism>
<reference evidence="1 2" key="1">
    <citation type="submission" date="2020-04" db="EMBL/GenBank/DDBJ databases">
        <authorList>
            <person name="De Canck E."/>
        </authorList>
    </citation>
    <scope>NUCLEOTIDE SEQUENCE [LARGE SCALE GENOMIC DNA]</scope>
    <source>
        <strain evidence="1 2">LMG 29542</strain>
    </source>
</reference>
<evidence type="ECO:0000313" key="2">
    <source>
        <dbReference type="Proteomes" id="UP000494363"/>
    </source>
</evidence>
<name>A0A6J5DL31_9BURK</name>
<evidence type="ECO:0000313" key="1">
    <source>
        <dbReference type="EMBL" id="CAB3754147.1"/>
    </source>
</evidence>